<accession>U9U3F0</accession>
<gene>
    <name evidence="3" type="ORF">GLOINDRAFT_2664</name>
</gene>
<dbReference type="VEuPathDB" id="FungiDB:RhiirFUN_020595"/>
<feature type="region of interest" description="Disordered" evidence="2">
    <location>
        <begin position="344"/>
        <end position="367"/>
    </location>
</feature>
<name>U9U3F0_RHIID</name>
<organism evidence="3">
    <name type="scientific">Rhizophagus irregularis (strain DAOM 181602 / DAOM 197198 / MUCL 43194)</name>
    <name type="common">Arbuscular mycorrhizal fungus</name>
    <name type="synonym">Glomus intraradices</name>
    <dbReference type="NCBI Taxonomy" id="747089"/>
    <lineage>
        <taxon>Eukaryota</taxon>
        <taxon>Fungi</taxon>
        <taxon>Fungi incertae sedis</taxon>
        <taxon>Mucoromycota</taxon>
        <taxon>Glomeromycotina</taxon>
        <taxon>Glomeromycetes</taxon>
        <taxon>Glomerales</taxon>
        <taxon>Glomeraceae</taxon>
        <taxon>Rhizophagus</taxon>
    </lineage>
</organism>
<evidence type="ECO:0000256" key="2">
    <source>
        <dbReference type="SAM" id="MobiDB-lite"/>
    </source>
</evidence>
<dbReference type="eggNOG" id="ENOG502T10C">
    <property type="taxonomic scope" value="Eukaryota"/>
</dbReference>
<sequence length="396" mass="46066">MEQENNESVNEEQDGGIEETDDFDLTTISFKLTIALLDVEQCQAAQKALERERERVREKEREKELYSKGSVAQSINFVVDKAKGEFCLDCEEKFSLYLATILARDKENSDWLDEDIEYIDNITKYLKNISEIAPAISEDTERAFLEAVTCYCSTKLKYRLTKLNDTIKLHYRNEHVKSFEDLLSAKNDTNIITISGVCREYYKKVRYNNNIPTKFKEHIKKVGSYAVSVIGIVECARNVQYKSLFSNVEVYRAKPVIIKNQPIYSWKNIIRRFIDEDKYNRFMDGCSKKPEVMERISKVYTDKATQKQQPLDGDNVKQCIYLHAEMNILAFLIDNEIKSKQKLNHDDTKSLSADPDSPGNSPDPDYSDGNYLYEYVGSFKNIIIREYQICREKEKV</sequence>
<dbReference type="AlphaFoldDB" id="U9U3F0"/>
<evidence type="ECO:0000256" key="1">
    <source>
        <dbReference type="SAM" id="Coils"/>
    </source>
</evidence>
<dbReference type="HOGENOM" id="CLU_051724_0_0_1"/>
<keyword evidence="1" id="KW-0175">Coiled coil</keyword>
<reference evidence="3" key="1">
    <citation type="submission" date="2013-07" db="EMBL/GenBank/DDBJ databases">
        <title>The genome of an arbuscular mycorrhizal fungus provides insights into the evolution of the oldest plant symbiosis.</title>
        <authorList>
            <consortium name="DOE Joint Genome Institute"/>
            <person name="Tisserant E."/>
            <person name="Malbreil M."/>
            <person name="Kuo A."/>
            <person name="Kohler A."/>
            <person name="Symeonidi A."/>
            <person name="Balestrini R."/>
            <person name="Charron P."/>
            <person name="Duensing N."/>
            <person name="Frei-dit-Frey N."/>
            <person name="Gianinazzi-Pearson V."/>
            <person name="Gilbert B."/>
            <person name="Handa Y."/>
            <person name="Hijri M."/>
            <person name="Kaul R."/>
            <person name="Kawaguchi M."/>
            <person name="Krajinski F."/>
            <person name="Lammers P."/>
            <person name="Lapierre D."/>
            <person name="Masclaux F.G."/>
            <person name="Murat C."/>
            <person name="Morin E."/>
            <person name="Ndikumana S."/>
            <person name="Pagni M."/>
            <person name="Petitpierre D."/>
            <person name="Requena N."/>
            <person name="Rosikiewicz P."/>
            <person name="Riley R."/>
            <person name="Saito K."/>
            <person name="San Clemente H."/>
            <person name="Shapiro H."/>
            <person name="van Tuinen D."/>
            <person name="Becard G."/>
            <person name="Bonfante P."/>
            <person name="Paszkowski U."/>
            <person name="Shachar-Hill Y."/>
            <person name="Young J.P."/>
            <person name="Sanders I.R."/>
            <person name="Henrissat B."/>
            <person name="Rensing S.A."/>
            <person name="Grigoriev I.V."/>
            <person name="Corradi N."/>
            <person name="Roux C."/>
            <person name="Martin F."/>
        </authorList>
    </citation>
    <scope>NUCLEOTIDE SEQUENCE</scope>
    <source>
        <strain evidence="3">DAOM 197198</strain>
    </source>
</reference>
<feature type="coiled-coil region" evidence="1">
    <location>
        <begin position="39"/>
        <end position="69"/>
    </location>
</feature>
<evidence type="ECO:0000313" key="3">
    <source>
        <dbReference type="EMBL" id="ESA14929.1"/>
    </source>
</evidence>
<dbReference type="EMBL" id="KI282438">
    <property type="protein sequence ID" value="ESA14929.1"/>
    <property type="molecule type" value="Genomic_DNA"/>
</dbReference>
<proteinExistence type="predicted"/>
<feature type="compositionally biased region" description="Low complexity" evidence="2">
    <location>
        <begin position="352"/>
        <end position="367"/>
    </location>
</feature>
<protein>
    <submittedName>
        <fullName evidence="3">Uncharacterized protein</fullName>
    </submittedName>
</protein>